<name>A0A4Y7R6U0_9FIRM</name>
<dbReference type="AlphaFoldDB" id="A0A4Y7R6U0"/>
<comment type="caution">
    <text evidence="2">The sequence shown here is derived from an EMBL/GenBank/DDBJ whole genome shotgun (WGS) entry which is preliminary data.</text>
</comment>
<evidence type="ECO:0000313" key="3">
    <source>
        <dbReference type="Proteomes" id="UP000298324"/>
    </source>
</evidence>
<dbReference type="EMBL" id="QFGA01000004">
    <property type="protein sequence ID" value="TEB04452.1"/>
    <property type="molecule type" value="Genomic_DNA"/>
</dbReference>
<dbReference type="PANTHER" id="PTHR43293">
    <property type="entry name" value="ACETATE COA-TRANSFERASE YDIF"/>
    <property type="match status" value="1"/>
</dbReference>
<dbReference type="RefSeq" id="WP_190259563.1">
    <property type="nucleotide sequence ID" value="NZ_QFGA01000004.1"/>
</dbReference>
<comment type="similarity">
    <text evidence="1">Belongs to the 3-oxoacid CoA-transferase subunit B family.</text>
</comment>
<evidence type="ECO:0000256" key="1">
    <source>
        <dbReference type="ARBA" id="ARBA00007047"/>
    </source>
</evidence>
<keyword evidence="3" id="KW-1185">Reference proteome</keyword>
<proteinExistence type="inferred from homology"/>
<dbReference type="SMART" id="SM00882">
    <property type="entry name" value="CoA_trans"/>
    <property type="match status" value="1"/>
</dbReference>
<gene>
    <name evidence="2" type="primary">gctB_3</name>
    <name evidence="2" type="ORF">Psch_04179</name>
</gene>
<dbReference type="InterPro" id="IPR037171">
    <property type="entry name" value="NagB/RpiA_transferase-like"/>
</dbReference>
<sequence length="252" mass="27903">MAEWTTKQMMAVALARQIKDGMTYIIGTGLPLTGAVLAKNTTAPNSVFLFESGIIDGQPQELPTSVSDLRSCFHASCLWPQYRYFGFMSNAWKKNKIDLGFLGGAQIDPYGNLNSTCIGDYHHPKTRFTGSGGANGIATNVNTIITMQHEKRRFCDKVDYMTSPGWIDGPDGRKKRGLPEVGPQAVITDLGILRFDEKTKRMYLAEYFPGITPQQVKENTGFDLDVTRAVEADPPEEEFLHILTNTSSIVGR</sequence>
<dbReference type="GO" id="GO:0018730">
    <property type="term" value="F:glutaconate CoA-transferase activity"/>
    <property type="evidence" value="ECO:0007669"/>
    <property type="project" value="UniProtKB-EC"/>
</dbReference>
<dbReference type="Pfam" id="PF01144">
    <property type="entry name" value="CoA_trans"/>
    <property type="match status" value="1"/>
</dbReference>
<evidence type="ECO:0000313" key="2">
    <source>
        <dbReference type="EMBL" id="TEB04452.1"/>
    </source>
</evidence>
<reference evidence="2 3" key="1">
    <citation type="journal article" date="2018" name="Environ. Microbiol.">
        <title>Novel energy conservation strategies and behaviour of Pelotomaculum schinkii driving syntrophic propionate catabolism.</title>
        <authorList>
            <person name="Hidalgo-Ahumada C.A.P."/>
            <person name="Nobu M.K."/>
            <person name="Narihiro T."/>
            <person name="Tamaki H."/>
            <person name="Liu W.T."/>
            <person name="Kamagata Y."/>
            <person name="Stams A.J.M."/>
            <person name="Imachi H."/>
            <person name="Sousa D.Z."/>
        </authorList>
    </citation>
    <scope>NUCLEOTIDE SEQUENCE [LARGE SCALE GENOMIC DNA]</scope>
    <source>
        <strain evidence="2 3">HH</strain>
    </source>
</reference>
<dbReference type="InterPro" id="IPR004165">
    <property type="entry name" value="CoA_trans_fam_I"/>
</dbReference>
<organism evidence="2 3">
    <name type="scientific">Pelotomaculum schinkii</name>
    <dbReference type="NCBI Taxonomy" id="78350"/>
    <lineage>
        <taxon>Bacteria</taxon>
        <taxon>Bacillati</taxon>
        <taxon>Bacillota</taxon>
        <taxon>Clostridia</taxon>
        <taxon>Eubacteriales</taxon>
        <taxon>Desulfotomaculaceae</taxon>
        <taxon>Pelotomaculum</taxon>
    </lineage>
</organism>
<protein>
    <submittedName>
        <fullName evidence="2">Glutaconate CoA-transferase subunit B</fullName>
        <ecNumber evidence="2">2.8.3.12</ecNumber>
    </submittedName>
</protein>
<dbReference type="Proteomes" id="UP000298324">
    <property type="component" value="Unassembled WGS sequence"/>
</dbReference>
<dbReference type="EC" id="2.8.3.12" evidence="2"/>
<dbReference type="Gene3D" id="3.40.1080.10">
    <property type="entry name" value="Glutaconate Coenzyme A-transferase"/>
    <property type="match status" value="1"/>
</dbReference>
<keyword evidence="2" id="KW-0808">Transferase</keyword>
<accession>A0A4Y7R6U0</accession>
<dbReference type="SUPFAM" id="SSF100950">
    <property type="entry name" value="NagB/RpiA/CoA transferase-like"/>
    <property type="match status" value="1"/>
</dbReference>
<dbReference type="PANTHER" id="PTHR43293:SF3">
    <property type="entry name" value="CHOLESTEROL RING-CLEAVING HYDROLASE IPDB SUBUNIT"/>
    <property type="match status" value="1"/>
</dbReference>